<evidence type="ECO:0008006" key="3">
    <source>
        <dbReference type="Google" id="ProtNLM"/>
    </source>
</evidence>
<organism evidence="2">
    <name type="scientific">Panicum hallii</name>
    <dbReference type="NCBI Taxonomy" id="206008"/>
    <lineage>
        <taxon>Eukaryota</taxon>
        <taxon>Viridiplantae</taxon>
        <taxon>Streptophyta</taxon>
        <taxon>Embryophyta</taxon>
        <taxon>Tracheophyta</taxon>
        <taxon>Spermatophyta</taxon>
        <taxon>Magnoliopsida</taxon>
        <taxon>Liliopsida</taxon>
        <taxon>Poales</taxon>
        <taxon>Poaceae</taxon>
        <taxon>PACMAD clade</taxon>
        <taxon>Panicoideae</taxon>
        <taxon>Panicodae</taxon>
        <taxon>Paniceae</taxon>
        <taxon>Panicinae</taxon>
        <taxon>Panicum</taxon>
        <taxon>Panicum sect. Panicum</taxon>
    </lineage>
</organism>
<sequence length="669" mass="74424">MDESAEHSSFIMLNFYFLVFALRCRNPLGLSPDQDSLDGVEAINRYAMFMGYVSKAISGLRFLVFTWTTVVLLGGFVSLLQKDFWALTVITLVQTAGFWSSLSCCFLSAPSTCSGISLWRLVQHDYGAADGDPSTANLTQALDILYVLPLVQGALLCYRAIFTVSKREHAAVNRVLARYELDEEGEGRSVWDYFRETMAGCEKDPSFASGRNLITHAVDLMASTSPETYLSGARLMDAPERVSYAPSVDALGVQRLRLCNIVAKALLESVSGTQLIWKLLRTLDSRAQYDETARPQAASTAIIGTPCLLATITALLDFHRSFFLHRHNAPSVQLSLESLVLVRRLLESPQEVPLSIELHKIIEAFNDTTQKVINITKSILICNGCHDLLQAEAKTLPYLFFSRGIAYRDSIILRDPSEHKKEFISILRHVFLRGRKNYSRELAGEKLVMLSSELDAPIVFDRVDNFVVSLRRILAGEARDSEYGCSIQAARILKNLCSHSSYLQTLKEALVHGVPQEVLRGMRILRRLSAGKSNAATISGTPDLLAKITTLLDYHRFLVLREMLNIQMELRQAVMLPCGEGFSAPDIDLEQGRLSQGVPRPDPQQPRDTIELQDALLSECATACEKFVVEEQGLAPRLDEIAAEICSDAGKPVRSWGALITEAQEKNLR</sequence>
<proteinExistence type="predicted"/>
<dbReference type="PANTHER" id="PTHR33115">
    <property type="entry name" value="ARM REPEAT SUPERFAMILY PROTEIN"/>
    <property type="match status" value="1"/>
</dbReference>
<keyword evidence="1" id="KW-0472">Membrane</keyword>
<dbReference type="Gramene" id="PVH36901">
    <property type="protein sequence ID" value="PVH36901"/>
    <property type="gene ID" value="PAHAL_6G194000"/>
</dbReference>
<name>A0A2T8IGV4_9POAL</name>
<gene>
    <name evidence="2" type="ORF">PAHAL_6G194000</name>
</gene>
<feature type="transmembrane region" description="Helical" evidence="1">
    <location>
        <begin position="56"/>
        <end position="77"/>
    </location>
</feature>
<protein>
    <recommendedName>
        <fullName evidence="3">DUF4220 domain-containing protein</fullName>
    </recommendedName>
</protein>
<keyword evidence="1" id="KW-0812">Transmembrane</keyword>
<keyword evidence="1" id="KW-1133">Transmembrane helix</keyword>
<reference evidence="2" key="1">
    <citation type="submission" date="2018-04" db="EMBL/GenBank/DDBJ databases">
        <title>WGS assembly of Panicum hallii.</title>
        <authorList>
            <person name="Lovell J."/>
            <person name="Jenkins J."/>
            <person name="Lowry D."/>
            <person name="Mamidi S."/>
            <person name="Sreedasyam A."/>
            <person name="Weng X."/>
            <person name="Barry K."/>
            <person name="Bonette J."/>
            <person name="Campitelli B."/>
            <person name="Daum C."/>
            <person name="Gordon S."/>
            <person name="Gould B."/>
            <person name="Lipzen A."/>
            <person name="Macqueen A."/>
            <person name="Palacio-Mejia J."/>
            <person name="Plott C."/>
            <person name="Shakirov E."/>
            <person name="Shu S."/>
            <person name="Yoshinaga Y."/>
            <person name="Zane M."/>
            <person name="Rokhsar D."/>
            <person name="Grimwood J."/>
            <person name="Schmutz J."/>
            <person name="Juenger T."/>
        </authorList>
    </citation>
    <scope>NUCLEOTIDE SEQUENCE [LARGE SCALE GENOMIC DNA]</scope>
    <source>
        <strain evidence="2">FIL2</strain>
    </source>
</reference>
<dbReference type="EMBL" id="CM008051">
    <property type="protein sequence ID" value="PVH36901.1"/>
    <property type="molecule type" value="Genomic_DNA"/>
</dbReference>
<dbReference type="PANTHER" id="PTHR33115:SF78">
    <property type="match status" value="1"/>
</dbReference>
<accession>A0A2T8IGV4</accession>
<evidence type="ECO:0000313" key="2">
    <source>
        <dbReference type="EMBL" id="PVH36901.1"/>
    </source>
</evidence>
<dbReference type="Proteomes" id="UP000243499">
    <property type="component" value="Chromosome 6"/>
</dbReference>
<evidence type="ECO:0000256" key="1">
    <source>
        <dbReference type="SAM" id="Phobius"/>
    </source>
</evidence>
<dbReference type="AlphaFoldDB" id="A0A2T8IGV4"/>